<dbReference type="GO" id="GO:0003995">
    <property type="term" value="F:acyl-CoA dehydrogenase activity"/>
    <property type="evidence" value="ECO:0007669"/>
    <property type="project" value="TreeGrafter"/>
</dbReference>
<proteinExistence type="predicted"/>
<dbReference type="EMBL" id="BMLG01000008">
    <property type="protein sequence ID" value="GGM31774.1"/>
    <property type="molecule type" value="Genomic_DNA"/>
</dbReference>
<protein>
    <submittedName>
        <fullName evidence="5">Acyl-CoA dehydrogenase</fullName>
    </submittedName>
</protein>
<dbReference type="InterPro" id="IPR037069">
    <property type="entry name" value="AcylCoA_DH/ox_N_sf"/>
</dbReference>
<feature type="domain" description="Acyl-CoA dehydrogenase/oxidase N-terminal" evidence="3">
    <location>
        <begin position="14"/>
        <end position="99"/>
    </location>
</feature>
<dbReference type="SUPFAM" id="SSF56645">
    <property type="entry name" value="Acyl-CoA dehydrogenase NM domain-like"/>
    <property type="match status" value="1"/>
</dbReference>
<name>A0A917WV75_9BACI</name>
<dbReference type="PIRSF" id="PIRSF016578">
    <property type="entry name" value="HsaA"/>
    <property type="match status" value="1"/>
</dbReference>
<reference evidence="5" key="1">
    <citation type="journal article" date="2014" name="Int. J. Syst. Evol. Microbiol.">
        <title>Complete genome sequence of Corynebacterium casei LMG S-19264T (=DSM 44701T), isolated from a smear-ripened cheese.</title>
        <authorList>
            <consortium name="US DOE Joint Genome Institute (JGI-PGF)"/>
            <person name="Walter F."/>
            <person name="Albersmeier A."/>
            <person name="Kalinowski J."/>
            <person name="Ruckert C."/>
        </authorList>
    </citation>
    <scope>NUCLEOTIDE SEQUENCE</scope>
    <source>
        <strain evidence="5">CGMCC 1.6333</strain>
    </source>
</reference>
<dbReference type="SUPFAM" id="SSF47203">
    <property type="entry name" value="Acyl-CoA dehydrogenase C-terminal domain-like"/>
    <property type="match status" value="1"/>
</dbReference>
<dbReference type="InterPro" id="IPR013786">
    <property type="entry name" value="AcylCoA_DH/ox_N"/>
</dbReference>
<feature type="domain" description="Acyl-CoA dehydrogenase C-terminal" evidence="4">
    <location>
        <begin position="221"/>
        <end position="351"/>
    </location>
</feature>
<keyword evidence="6" id="KW-1185">Reference proteome</keyword>
<dbReference type="Gene3D" id="2.40.110.10">
    <property type="entry name" value="Butyryl-CoA Dehydrogenase, subunit A, domain 2"/>
    <property type="match status" value="1"/>
</dbReference>
<dbReference type="Proteomes" id="UP000618460">
    <property type="component" value="Unassembled WGS sequence"/>
</dbReference>
<evidence type="ECO:0000313" key="6">
    <source>
        <dbReference type="Proteomes" id="UP000618460"/>
    </source>
</evidence>
<dbReference type="InterPro" id="IPR009100">
    <property type="entry name" value="AcylCoA_DH/oxidase_NM_dom_sf"/>
</dbReference>
<dbReference type="Gene3D" id="1.20.140.10">
    <property type="entry name" value="Butyryl-CoA Dehydrogenase, subunit A, domain 3"/>
    <property type="match status" value="1"/>
</dbReference>
<comment type="caution">
    <text evidence="5">The sequence shown here is derived from an EMBL/GenBank/DDBJ whole genome shotgun (WGS) entry which is preliminary data.</text>
</comment>
<evidence type="ECO:0000259" key="3">
    <source>
        <dbReference type="Pfam" id="PF02771"/>
    </source>
</evidence>
<dbReference type="PANTHER" id="PTHR43884:SF12">
    <property type="entry name" value="ISOVALERYL-COA DEHYDROGENASE, MITOCHONDRIAL-RELATED"/>
    <property type="match status" value="1"/>
</dbReference>
<dbReference type="InterPro" id="IPR036250">
    <property type="entry name" value="AcylCo_DH-like_C"/>
</dbReference>
<dbReference type="OrthoDB" id="1170793at2"/>
<organism evidence="5 6">
    <name type="scientific">Paraliobacillus quinghaiensis</name>
    <dbReference type="NCBI Taxonomy" id="470815"/>
    <lineage>
        <taxon>Bacteria</taxon>
        <taxon>Bacillati</taxon>
        <taxon>Bacillota</taxon>
        <taxon>Bacilli</taxon>
        <taxon>Bacillales</taxon>
        <taxon>Bacillaceae</taxon>
        <taxon>Paraliobacillus</taxon>
    </lineage>
</organism>
<gene>
    <name evidence="5" type="ORF">GCM10011351_17470</name>
</gene>
<dbReference type="AlphaFoldDB" id="A0A917WV75"/>
<dbReference type="InterPro" id="IPR046373">
    <property type="entry name" value="Acyl-CoA_Oxase/DH_mid-dom_sf"/>
</dbReference>
<dbReference type="GO" id="GO:0050660">
    <property type="term" value="F:flavin adenine dinucleotide binding"/>
    <property type="evidence" value="ECO:0007669"/>
    <property type="project" value="InterPro"/>
</dbReference>
<dbReference type="Gene3D" id="1.10.540.10">
    <property type="entry name" value="Acyl-CoA dehydrogenase/oxidase, N-terminal domain"/>
    <property type="match status" value="1"/>
</dbReference>
<dbReference type="Pfam" id="PF02771">
    <property type="entry name" value="Acyl-CoA_dh_N"/>
    <property type="match status" value="1"/>
</dbReference>
<dbReference type="RefSeq" id="WP_117155058.1">
    <property type="nucleotide sequence ID" value="NZ_BMLG01000008.1"/>
</dbReference>
<dbReference type="PANTHER" id="PTHR43884">
    <property type="entry name" value="ACYL-COA DEHYDROGENASE"/>
    <property type="match status" value="1"/>
</dbReference>
<accession>A0A917WV75</accession>
<evidence type="ECO:0000256" key="2">
    <source>
        <dbReference type="SAM" id="Coils"/>
    </source>
</evidence>
<keyword evidence="2" id="KW-0175">Coiled coil</keyword>
<dbReference type="Pfam" id="PF08028">
    <property type="entry name" value="Acyl-CoA_dh_2"/>
    <property type="match status" value="1"/>
</dbReference>
<keyword evidence="1" id="KW-0560">Oxidoreductase</keyword>
<evidence type="ECO:0000313" key="5">
    <source>
        <dbReference type="EMBL" id="GGM31774.1"/>
    </source>
</evidence>
<evidence type="ECO:0000256" key="1">
    <source>
        <dbReference type="ARBA" id="ARBA00023002"/>
    </source>
</evidence>
<sequence>MLFTTEQIQFIRRESKRCEQNKRLTERLHAFMTEHQLFKLIVPEEMGGKMLGLPSAVRIFQEASSIDGNFGWLVTVGSGGGMFTQNMTTQAAKSYYSPKNAVIAGSGFPAGTAEVREDGYIINGKWMYCSGSQYATLFTVSCRVKGETTEQDQILAFILDPDQVTVIEDWKAFGLKGTSSHSIEVVDQFVPNHRAFSIFENQNHLGGLVHTFPFVPFAEASFAAVSLGIGEHFLEEVGSLLEISKQNWQQGPVDRYKLLKRKLASEKQRLEKANQAFHNIVEESWDIHSNGSVLSEELIERFSTVAKRSASSAITCANNLFRHIGMQAVKEPNDLNQIWRDLYTASQHAFLIPVKDEDSRPF</sequence>
<evidence type="ECO:0000259" key="4">
    <source>
        <dbReference type="Pfam" id="PF08028"/>
    </source>
</evidence>
<feature type="coiled-coil region" evidence="2">
    <location>
        <begin position="253"/>
        <end position="283"/>
    </location>
</feature>
<reference evidence="5" key="2">
    <citation type="submission" date="2020-09" db="EMBL/GenBank/DDBJ databases">
        <authorList>
            <person name="Sun Q."/>
            <person name="Zhou Y."/>
        </authorList>
    </citation>
    <scope>NUCLEOTIDE SEQUENCE</scope>
    <source>
        <strain evidence="5">CGMCC 1.6333</strain>
    </source>
</reference>
<dbReference type="InterPro" id="IPR013107">
    <property type="entry name" value="Acyl-CoA_DH_C"/>
</dbReference>